<proteinExistence type="inferred from homology"/>
<protein>
    <recommendedName>
        <fullName evidence="4">Mitochondrial division protein 1</fullName>
    </recommendedName>
</protein>
<evidence type="ECO:0000256" key="6">
    <source>
        <dbReference type="PROSITE-ProRule" id="PRU00221"/>
    </source>
</evidence>
<dbReference type="EMBL" id="ML738321">
    <property type="protein sequence ID" value="KAE8313977.1"/>
    <property type="molecule type" value="Genomic_DNA"/>
</dbReference>
<feature type="repeat" description="WD" evidence="6">
    <location>
        <begin position="293"/>
        <end position="325"/>
    </location>
</feature>
<dbReference type="InterPro" id="IPR015943">
    <property type="entry name" value="WD40/YVTN_repeat-like_dom_sf"/>
</dbReference>
<comment type="similarity">
    <text evidence="3">Belongs to the WD repeat MDV1/CAF4 family.</text>
</comment>
<dbReference type="InterPro" id="IPR001680">
    <property type="entry name" value="WD40_rpt"/>
</dbReference>
<gene>
    <name evidence="7" type="ORF">BDV41DRAFT_534712</name>
</gene>
<organism evidence="7 8">
    <name type="scientific">Aspergillus transmontanensis</name>
    <dbReference type="NCBI Taxonomy" id="1034304"/>
    <lineage>
        <taxon>Eukaryota</taxon>
        <taxon>Fungi</taxon>
        <taxon>Dikarya</taxon>
        <taxon>Ascomycota</taxon>
        <taxon>Pezizomycotina</taxon>
        <taxon>Eurotiomycetes</taxon>
        <taxon>Eurotiomycetidae</taxon>
        <taxon>Eurotiales</taxon>
        <taxon>Aspergillaceae</taxon>
        <taxon>Aspergillus</taxon>
        <taxon>Aspergillus subgen. Circumdati</taxon>
    </lineage>
</organism>
<keyword evidence="8" id="KW-1185">Reference proteome</keyword>
<evidence type="ECO:0000313" key="7">
    <source>
        <dbReference type="EMBL" id="KAE8313977.1"/>
    </source>
</evidence>
<evidence type="ECO:0000256" key="1">
    <source>
        <dbReference type="ARBA" id="ARBA00022574"/>
    </source>
</evidence>
<dbReference type="Pfam" id="PF00400">
    <property type="entry name" value="WD40"/>
    <property type="match status" value="3"/>
</dbReference>
<accession>A0A5N6VZG1</accession>
<name>A0A5N6VZG1_9EURO</name>
<keyword evidence="2" id="KW-0677">Repeat</keyword>
<dbReference type="SMART" id="SM00320">
    <property type="entry name" value="WD40"/>
    <property type="match status" value="4"/>
</dbReference>
<dbReference type="Proteomes" id="UP000325433">
    <property type="component" value="Unassembled WGS sequence"/>
</dbReference>
<evidence type="ECO:0000256" key="4">
    <source>
        <dbReference type="ARBA" id="ARBA00039789"/>
    </source>
</evidence>
<dbReference type="InterPro" id="IPR011659">
    <property type="entry name" value="WD40"/>
</dbReference>
<feature type="repeat" description="WD" evidence="6">
    <location>
        <begin position="396"/>
        <end position="414"/>
    </location>
</feature>
<dbReference type="Gene3D" id="2.130.10.10">
    <property type="entry name" value="YVTN repeat-like/Quinoprotein amine dehydrogenase"/>
    <property type="match status" value="2"/>
</dbReference>
<keyword evidence="1 6" id="KW-0853">WD repeat</keyword>
<dbReference type="SUPFAM" id="SSF69322">
    <property type="entry name" value="Tricorn protease domain 2"/>
    <property type="match status" value="1"/>
</dbReference>
<evidence type="ECO:0000256" key="5">
    <source>
        <dbReference type="ARBA" id="ARBA00043913"/>
    </source>
</evidence>
<dbReference type="Pfam" id="PF07676">
    <property type="entry name" value="PD40"/>
    <property type="match status" value="1"/>
</dbReference>
<dbReference type="PROSITE" id="PS50294">
    <property type="entry name" value="WD_REPEATS_REGION"/>
    <property type="match status" value="1"/>
</dbReference>
<sequence>MSMSMDGRKFVQSFTYGLERDFVSPAGEPAAWAPGHPKRWGQERAKIQLGGIASTPTLSPDDKLVAVGVDGKILVFDVATQAPLEVLTVEKRVESVQFAPGVVDSRDGKCARYFLASQGGSDENPQVIIWELDEQGKLVATTEPRLSFEGELGSFSPDGKTLVFFSQNETTQEESREATALPCINLWNIETQSFRHRLLGHTDQIMWAAMSPDNKLVASVSWDGTARVCDAWSGSCLHVLGPLGGQLWSGAFSPDQKFLAFSQGDPRTYIHVYDIVTGQPVSRFDRFHMATRSLSWRLDGTMLACGADDGTLCIWDPYTGEVRMRWCLAFDDFLMRRFANTRAVQFIDGGRKLVFQIREGTVEVYDFERNLKQQFTRGVENKIDRCPVSEMVCSGDSKFVVVPDMDGSLRIWDL</sequence>
<dbReference type="GO" id="GO:1990234">
    <property type="term" value="C:transferase complex"/>
    <property type="evidence" value="ECO:0007669"/>
    <property type="project" value="UniProtKB-ARBA"/>
</dbReference>
<evidence type="ECO:0000313" key="8">
    <source>
        <dbReference type="Proteomes" id="UP000325433"/>
    </source>
</evidence>
<evidence type="ECO:0000256" key="2">
    <source>
        <dbReference type="ARBA" id="ARBA00022737"/>
    </source>
</evidence>
<evidence type="ECO:0000256" key="3">
    <source>
        <dbReference type="ARBA" id="ARBA00038415"/>
    </source>
</evidence>
<dbReference type="PANTHER" id="PTHR22847:SF637">
    <property type="entry name" value="WD REPEAT DOMAIN 5B"/>
    <property type="match status" value="1"/>
</dbReference>
<comment type="function">
    <text evidence="5">Involved in mitochondrial fission. Acts as an adapter protein required to form mitochondrial fission complexes. Formation of these complexes is required to promote constriction and fission of the mitochondrial compartment at a late step in mitochondrial division.</text>
</comment>
<dbReference type="PROSITE" id="PS50082">
    <property type="entry name" value="WD_REPEATS_2"/>
    <property type="match status" value="2"/>
</dbReference>
<dbReference type="PANTHER" id="PTHR22847">
    <property type="entry name" value="WD40 REPEAT PROTEIN"/>
    <property type="match status" value="1"/>
</dbReference>
<dbReference type="AlphaFoldDB" id="A0A5N6VZG1"/>
<reference evidence="8" key="1">
    <citation type="submission" date="2019-04" db="EMBL/GenBank/DDBJ databases">
        <title>Friends and foes A comparative genomics studyof 23 Aspergillus species from section Flavi.</title>
        <authorList>
            <consortium name="DOE Joint Genome Institute"/>
            <person name="Kjaerbolling I."/>
            <person name="Vesth T."/>
            <person name="Frisvad J.C."/>
            <person name="Nybo J.L."/>
            <person name="Theobald S."/>
            <person name="Kildgaard S."/>
            <person name="Isbrandt T."/>
            <person name="Kuo A."/>
            <person name="Sato A."/>
            <person name="Lyhne E.K."/>
            <person name="Kogle M.E."/>
            <person name="Wiebenga A."/>
            <person name="Kun R.S."/>
            <person name="Lubbers R.J."/>
            <person name="Makela M.R."/>
            <person name="Barry K."/>
            <person name="Chovatia M."/>
            <person name="Clum A."/>
            <person name="Daum C."/>
            <person name="Haridas S."/>
            <person name="He G."/>
            <person name="LaButti K."/>
            <person name="Lipzen A."/>
            <person name="Mondo S."/>
            <person name="Riley R."/>
            <person name="Salamov A."/>
            <person name="Simmons B.A."/>
            <person name="Magnuson J.K."/>
            <person name="Henrissat B."/>
            <person name="Mortensen U.H."/>
            <person name="Larsen T.O."/>
            <person name="Devries R.P."/>
            <person name="Grigoriev I.V."/>
            <person name="Machida M."/>
            <person name="Baker S.E."/>
            <person name="Andersen M.R."/>
        </authorList>
    </citation>
    <scope>NUCLEOTIDE SEQUENCE [LARGE SCALE GENOMIC DNA]</scope>
    <source>
        <strain evidence="8">CBS 130015</strain>
    </source>
</reference>